<dbReference type="GO" id="GO:0034362">
    <property type="term" value="C:low-density lipoprotein particle"/>
    <property type="evidence" value="ECO:0007669"/>
    <property type="project" value="TreeGrafter"/>
</dbReference>
<dbReference type="GO" id="GO:0042953">
    <property type="term" value="P:lipoprotein transport"/>
    <property type="evidence" value="ECO:0007669"/>
    <property type="project" value="TreeGrafter"/>
</dbReference>
<dbReference type="EMBL" id="JAUCMX010000019">
    <property type="protein sequence ID" value="KAK3516240.1"/>
    <property type="molecule type" value="Genomic_DNA"/>
</dbReference>
<accession>A0AAE0USN5</accession>
<dbReference type="PANTHER" id="PTHR13769">
    <property type="entry name" value="APOLIPOPROTEIN B"/>
    <property type="match status" value="1"/>
</dbReference>
<protein>
    <recommendedName>
        <fullName evidence="3">Apolipoprotein B</fullName>
    </recommendedName>
</protein>
<dbReference type="GO" id="GO:0034359">
    <property type="term" value="C:mature chylomicron"/>
    <property type="evidence" value="ECO:0007669"/>
    <property type="project" value="TreeGrafter"/>
</dbReference>
<dbReference type="GO" id="GO:0034361">
    <property type="term" value="C:very-low-density lipoprotein particle"/>
    <property type="evidence" value="ECO:0007669"/>
    <property type="project" value="TreeGrafter"/>
</dbReference>
<comment type="caution">
    <text evidence="1">The sequence shown here is derived from an EMBL/GenBank/DDBJ whole genome shotgun (WGS) entry which is preliminary data.</text>
</comment>
<gene>
    <name evidence="1" type="ORF">QTP70_006382</name>
</gene>
<dbReference type="PANTHER" id="PTHR13769:SF5">
    <property type="entry name" value="APOLIPOPROTEIN B-100-RELATED"/>
    <property type="match status" value="1"/>
</dbReference>
<sequence length="149" mass="16560">MPHINTVPFVSFSHNKYSYNFTFDNNNSETGIYADVNGETDLDFLTVPISIPEMAIPVTEITIPAINDVNLDEFIGLKYLTTKPTVDVNAKIVYQKSTFAPIIDLGFMSVLAVGNLVFFKKTFVETLFEVLKGHLAQGAPKRSIRDPAL</sequence>
<evidence type="ECO:0008006" key="3">
    <source>
        <dbReference type="Google" id="ProtNLM"/>
    </source>
</evidence>
<keyword evidence="2" id="KW-1185">Reference proteome</keyword>
<organism evidence="1 2">
    <name type="scientific">Hemibagrus guttatus</name>
    <dbReference type="NCBI Taxonomy" id="175788"/>
    <lineage>
        <taxon>Eukaryota</taxon>
        <taxon>Metazoa</taxon>
        <taxon>Chordata</taxon>
        <taxon>Craniata</taxon>
        <taxon>Vertebrata</taxon>
        <taxon>Euteleostomi</taxon>
        <taxon>Actinopterygii</taxon>
        <taxon>Neopterygii</taxon>
        <taxon>Teleostei</taxon>
        <taxon>Ostariophysi</taxon>
        <taxon>Siluriformes</taxon>
        <taxon>Bagridae</taxon>
        <taxon>Hemibagrus</taxon>
    </lineage>
</organism>
<dbReference type="GO" id="GO:0120020">
    <property type="term" value="F:cholesterol transfer activity"/>
    <property type="evidence" value="ECO:0007669"/>
    <property type="project" value="TreeGrafter"/>
</dbReference>
<name>A0AAE0USN5_9TELE</name>
<dbReference type="GO" id="GO:0042632">
    <property type="term" value="P:cholesterol homeostasis"/>
    <property type="evidence" value="ECO:0007669"/>
    <property type="project" value="TreeGrafter"/>
</dbReference>
<dbReference type="AlphaFoldDB" id="A0AAE0USN5"/>
<dbReference type="GO" id="GO:0006642">
    <property type="term" value="P:triglyceride mobilization"/>
    <property type="evidence" value="ECO:0007669"/>
    <property type="project" value="TreeGrafter"/>
</dbReference>
<proteinExistence type="predicted"/>
<evidence type="ECO:0000313" key="1">
    <source>
        <dbReference type="EMBL" id="KAK3516240.1"/>
    </source>
</evidence>
<dbReference type="GO" id="GO:0050750">
    <property type="term" value="F:low-density lipoprotein particle receptor binding"/>
    <property type="evidence" value="ECO:0007669"/>
    <property type="project" value="TreeGrafter"/>
</dbReference>
<evidence type="ECO:0000313" key="2">
    <source>
        <dbReference type="Proteomes" id="UP001274896"/>
    </source>
</evidence>
<dbReference type="InterPro" id="IPR052418">
    <property type="entry name" value="Apolipoprotein_B"/>
</dbReference>
<reference evidence="1" key="1">
    <citation type="submission" date="2023-06" db="EMBL/GenBank/DDBJ databases">
        <title>Male Hemibagrus guttatus genome.</title>
        <authorList>
            <person name="Bian C."/>
        </authorList>
    </citation>
    <scope>NUCLEOTIDE SEQUENCE</scope>
    <source>
        <strain evidence="1">Male_cb2023</strain>
        <tissue evidence="1">Muscle</tissue>
    </source>
</reference>
<dbReference type="Proteomes" id="UP001274896">
    <property type="component" value="Unassembled WGS sequence"/>
</dbReference>
<dbReference type="GO" id="GO:0030301">
    <property type="term" value="P:cholesterol transport"/>
    <property type="evidence" value="ECO:0007669"/>
    <property type="project" value="TreeGrafter"/>
</dbReference>